<protein>
    <submittedName>
        <fullName evidence="1">Uncharacterized protein</fullName>
    </submittedName>
</protein>
<organism evidence="1 2">
    <name type="scientific">Naganishia vaughanmartiniae</name>
    <dbReference type="NCBI Taxonomy" id="1424756"/>
    <lineage>
        <taxon>Eukaryota</taxon>
        <taxon>Fungi</taxon>
        <taxon>Dikarya</taxon>
        <taxon>Basidiomycota</taxon>
        <taxon>Agaricomycotina</taxon>
        <taxon>Tremellomycetes</taxon>
        <taxon>Filobasidiales</taxon>
        <taxon>Filobasidiaceae</taxon>
        <taxon>Naganishia</taxon>
    </lineage>
</organism>
<proteinExistence type="predicted"/>
<dbReference type="Proteomes" id="UP001243375">
    <property type="component" value="Unassembled WGS sequence"/>
</dbReference>
<name>A0ACC2XGQ8_9TREE</name>
<dbReference type="EMBL" id="JASBWU010000003">
    <property type="protein sequence ID" value="KAJ9123205.1"/>
    <property type="molecule type" value="Genomic_DNA"/>
</dbReference>
<gene>
    <name evidence="1" type="ORF">QFC22_001398</name>
</gene>
<keyword evidence="2" id="KW-1185">Reference proteome</keyword>
<comment type="caution">
    <text evidence="1">The sequence shown here is derived from an EMBL/GenBank/DDBJ whole genome shotgun (WGS) entry which is preliminary data.</text>
</comment>
<reference evidence="1" key="1">
    <citation type="submission" date="2023-04" db="EMBL/GenBank/DDBJ databases">
        <title>Draft Genome sequencing of Naganishia species isolated from polar environments using Oxford Nanopore Technology.</title>
        <authorList>
            <person name="Leo P."/>
            <person name="Venkateswaran K."/>
        </authorList>
    </citation>
    <scope>NUCLEOTIDE SEQUENCE</scope>
    <source>
        <strain evidence="1">MNA-CCFEE 5425</strain>
    </source>
</reference>
<sequence length="337" mass="35329">MEFITTQSAPPTLPPVQKQYQSQAVIYLTNEGSRRGSNAGDDKPGLVRAISRGSIGRRSSTGGNSDSGGIGGGLRRVLSRGEKPDSQGRRGSDANNVLKHADSDATGAAPPLQRTKSAELKTGKWISPVMAGVVGNSLVIALAVDSVLVPYGSQDAGRNAKQAATSATSATSGPSTTGATDSHSAGGGIGEKIKNIFRRTSSSHQGTAAHADETSGATTTTRAESSVSENTAVDAPLNSLEGHHQLAEQKHDQSYPAYINGAPVKYIVVPLSALDYKTITLKHDKGVWTLRVPVTGHFGRFVEPALQEIGKSPEETWGRSGEIDFLFDSKNWIGAKE</sequence>
<accession>A0ACC2XGQ8</accession>
<evidence type="ECO:0000313" key="1">
    <source>
        <dbReference type="EMBL" id="KAJ9123205.1"/>
    </source>
</evidence>
<evidence type="ECO:0000313" key="2">
    <source>
        <dbReference type="Proteomes" id="UP001243375"/>
    </source>
</evidence>